<dbReference type="KEGG" id="lit:FPZ52_03460"/>
<sequence>MADAARFWDRFAERYARSPVSDEETYQAKLAKTQALMRPEMEVFEFGCGTGSTALKHASHVAHIVSTDVSPKMIEIARLKATEQGIQNVTFRRQDFDAMIVDEGCFDMVLGLNILHLLPEWRQAIRTSFRMLRPGGYFVTSTACLRDSMAFLRPVVPLGRAVGLLPSVVFFTQDDYDRRLWEVGFEITESWLPGPRKALFTIARKPD</sequence>
<organism evidence="4 5">
    <name type="scientific">Qingshengfaniella alkalisoli</name>
    <dbReference type="NCBI Taxonomy" id="2599296"/>
    <lineage>
        <taxon>Bacteria</taxon>
        <taxon>Pseudomonadati</taxon>
        <taxon>Pseudomonadota</taxon>
        <taxon>Alphaproteobacteria</taxon>
        <taxon>Rhodobacterales</taxon>
        <taxon>Paracoccaceae</taxon>
        <taxon>Qingshengfaniella</taxon>
    </lineage>
</organism>
<dbReference type="Gene3D" id="3.40.50.150">
    <property type="entry name" value="Vaccinia Virus protein VP39"/>
    <property type="match status" value="1"/>
</dbReference>
<accession>A0A5B8J2N3</accession>
<keyword evidence="5" id="KW-1185">Reference proteome</keyword>
<proteinExistence type="predicted"/>
<dbReference type="AlphaFoldDB" id="A0A5B8J2N3"/>
<keyword evidence="2 4" id="KW-0808">Transferase</keyword>
<dbReference type="SUPFAM" id="SSF53335">
    <property type="entry name" value="S-adenosyl-L-methionine-dependent methyltransferases"/>
    <property type="match status" value="1"/>
</dbReference>
<dbReference type="OrthoDB" id="5642573at2"/>
<dbReference type="EMBL" id="CP042261">
    <property type="protein sequence ID" value="QDY68777.1"/>
    <property type="molecule type" value="Genomic_DNA"/>
</dbReference>
<dbReference type="InterPro" id="IPR041698">
    <property type="entry name" value="Methyltransf_25"/>
</dbReference>
<reference evidence="4 5" key="1">
    <citation type="submission" date="2019-07" db="EMBL/GenBank/DDBJ databases">
        <title>Litoreibacter alkalisoli sp. nov., isolated from saline-alkaline soil.</title>
        <authorList>
            <person name="Wang S."/>
            <person name="Xu L."/>
            <person name="Xing Y.-T."/>
            <person name="Sun J.-Q."/>
        </authorList>
    </citation>
    <scope>NUCLEOTIDE SEQUENCE [LARGE SCALE GENOMIC DNA]</scope>
    <source>
        <strain evidence="4 5">LN3S51</strain>
    </source>
</reference>
<evidence type="ECO:0000313" key="4">
    <source>
        <dbReference type="EMBL" id="QDY68777.1"/>
    </source>
</evidence>
<dbReference type="Pfam" id="PF13649">
    <property type="entry name" value="Methyltransf_25"/>
    <property type="match status" value="1"/>
</dbReference>
<dbReference type="CDD" id="cd02440">
    <property type="entry name" value="AdoMet_MTases"/>
    <property type="match status" value="1"/>
</dbReference>
<dbReference type="PANTHER" id="PTHR43861">
    <property type="entry name" value="TRANS-ACONITATE 2-METHYLTRANSFERASE-RELATED"/>
    <property type="match status" value="1"/>
</dbReference>
<evidence type="ECO:0000313" key="5">
    <source>
        <dbReference type="Proteomes" id="UP000318483"/>
    </source>
</evidence>
<dbReference type="PANTHER" id="PTHR43861:SF1">
    <property type="entry name" value="TRANS-ACONITATE 2-METHYLTRANSFERASE"/>
    <property type="match status" value="1"/>
</dbReference>
<dbReference type="GO" id="GO:0032259">
    <property type="term" value="P:methylation"/>
    <property type="evidence" value="ECO:0007669"/>
    <property type="project" value="UniProtKB-KW"/>
</dbReference>
<gene>
    <name evidence="4" type="ORF">FPZ52_03460</name>
</gene>
<dbReference type="Proteomes" id="UP000318483">
    <property type="component" value="Chromosome"/>
</dbReference>
<evidence type="ECO:0000259" key="3">
    <source>
        <dbReference type="Pfam" id="PF13649"/>
    </source>
</evidence>
<dbReference type="InterPro" id="IPR029063">
    <property type="entry name" value="SAM-dependent_MTases_sf"/>
</dbReference>
<dbReference type="GO" id="GO:0008168">
    <property type="term" value="F:methyltransferase activity"/>
    <property type="evidence" value="ECO:0007669"/>
    <property type="project" value="UniProtKB-KW"/>
</dbReference>
<dbReference type="RefSeq" id="WP_146363739.1">
    <property type="nucleotide sequence ID" value="NZ_CP042261.1"/>
</dbReference>
<evidence type="ECO:0000256" key="1">
    <source>
        <dbReference type="ARBA" id="ARBA00022603"/>
    </source>
</evidence>
<name>A0A5B8J2N3_9RHOB</name>
<feature type="domain" description="Methyltransferase" evidence="3">
    <location>
        <begin position="43"/>
        <end position="136"/>
    </location>
</feature>
<evidence type="ECO:0000256" key="2">
    <source>
        <dbReference type="ARBA" id="ARBA00022679"/>
    </source>
</evidence>
<keyword evidence="1 4" id="KW-0489">Methyltransferase</keyword>
<protein>
    <submittedName>
        <fullName evidence="4">Class I SAM-dependent methyltransferase</fullName>
    </submittedName>
</protein>